<dbReference type="InterPro" id="IPR022147">
    <property type="entry name" value="GSIII_N"/>
</dbReference>
<feature type="domain" description="GS catalytic" evidence="4">
    <location>
        <begin position="178"/>
        <end position="614"/>
    </location>
</feature>
<dbReference type="Pfam" id="PF00120">
    <property type="entry name" value="Gln-synt_C"/>
    <property type="match status" value="1"/>
</dbReference>
<proteinExistence type="inferred from homology"/>
<dbReference type="InterPro" id="IPR008146">
    <property type="entry name" value="Gln_synth_cat_dom"/>
</dbReference>
<dbReference type="Gene3D" id="3.30.590.10">
    <property type="entry name" value="Glutamine synthetase/guanido kinase, catalytic domain"/>
    <property type="match status" value="1"/>
</dbReference>
<dbReference type="InterPro" id="IPR052725">
    <property type="entry name" value="GS_Type-3"/>
</dbReference>
<dbReference type="AlphaFoldDB" id="A0A967DYT2"/>
<dbReference type="Pfam" id="PF12437">
    <property type="entry name" value="GSIII_N"/>
    <property type="match status" value="1"/>
</dbReference>
<comment type="similarity">
    <text evidence="1 2">Belongs to the glutamine synthetase family.</text>
</comment>
<keyword evidence="6" id="KW-1185">Reference proteome</keyword>
<dbReference type="PROSITE" id="PS51986">
    <property type="entry name" value="GS_BETA_GRASP"/>
    <property type="match status" value="1"/>
</dbReference>
<dbReference type="SUPFAM" id="SSF55931">
    <property type="entry name" value="Glutamine synthetase/guanido kinase"/>
    <property type="match status" value="1"/>
</dbReference>
<evidence type="ECO:0000256" key="2">
    <source>
        <dbReference type="RuleBase" id="RU000384"/>
    </source>
</evidence>
<dbReference type="PANTHER" id="PTHR42974:SF1">
    <property type="entry name" value="TYPE-3 GLUTAMINE SYNTHETASE"/>
    <property type="match status" value="1"/>
</dbReference>
<dbReference type="EMBL" id="JAANAS010000038">
    <property type="protein sequence ID" value="NGZ89463.1"/>
    <property type="molecule type" value="Genomic_DNA"/>
</dbReference>
<dbReference type="SMART" id="SM01230">
    <property type="entry name" value="Gln-synt_C"/>
    <property type="match status" value="1"/>
</dbReference>
<feature type="domain" description="GS beta-grasp" evidence="3">
    <location>
        <begin position="84"/>
        <end position="173"/>
    </location>
</feature>
<protein>
    <submittedName>
        <fullName evidence="5">Glutamine synthetase type III</fullName>
    </submittedName>
</protein>
<dbReference type="PANTHER" id="PTHR42974">
    <property type="entry name" value="GLUTAMINE SYNTHETASE"/>
    <property type="match status" value="1"/>
</dbReference>
<dbReference type="Proteomes" id="UP000643701">
    <property type="component" value="Unassembled WGS sequence"/>
</dbReference>
<accession>A0A967DYT2</accession>
<dbReference type="PROSITE" id="PS51987">
    <property type="entry name" value="GS_CATALYTIC"/>
    <property type="match status" value="1"/>
</dbReference>
<dbReference type="GO" id="GO:0004356">
    <property type="term" value="F:glutamine synthetase activity"/>
    <property type="evidence" value="ECO:0007669"/>
    <property type="project" value="InterPro"/>
</dbReference>
<evidence type="ECO:0000313" key="5">
    <source>
        <dbReference type="EMBL" id="NGZ89463.1"/>
    </source>
</evidence>
<evidence type="ECO:0000259" key="3">
    <source>
        <dbReference type="PROSITE" id="PS51986"/>
    </source>
</evidence>
<evidence type="ECO:0000313" key="6">
    <source>
        <dbReference type="Proteomes" id="UP000643701"/>
    </source>
</evidence>
<dbReference type="Gene3D" id="1.20.120.1560">
    <property type="match status" value="1"/>
</dbReference>
<evidence type="ECO:0000259" key="4">
    <source>
        <dbReference type="PROSITE" id="PS51987"/>
    </source>
</evidence>
<sequence length="727" mass="82007">MATLRFNAIKQTLKRKPVKVSEPERRSEVFGKNVFGEQAMRQYLTKDSFNSVMEAIDKGTKIDRNLADHISTGMKEWAISKGATHYTHWFQPLTGSTAEKHDAFFETVGDGRAIEKFNGGQLVQQEPDASSLPHGGIRNTFEARGYTAWDPTSPAFIWGTTLCIPTIFVSYTGEALDYKTPLLRSLSALDKAATDVAKYFDKKVSKVTATLGWEQEYFLIDSALVSSRPDLLMSGRTLLGHSPAKGQQLDDHYFGSIPTRVLNYMRDLETQCMYLGIPVKTRHNEVAPNQFELAPIFEEANLAVDHNSLLMEVMHKTAERHHFAVLFHEKPFANVNGSGKHNNWSLATDTGSNLLSPSKKPMKNLQFLTFFVNTIKAFHDHEELMRATIASASNDHRLGANEAPPAIMSVFIGSQLTKVLDELEKVTDGKLSPEEKTDLKLNVVGKIPEILLDNTDRNRTSPFAFTGNKFELRAVGSTANCADPMTLLNAIVAKQLKEFKAEVDALIAKKMKKDDAIFNVLREYIKASKKIRFEGDGYGKAWEEEAAKRGLSNNKTTPIALQPKISHQAKTLYSGLQIMNEREVVARYEIEIEDYAKEIQIEGRALGDIARNHVIPTAIKYQNVLIKNVRGLKELYGESFMSKAQEQMNIIDAISTHIERINASIEEMIEARKKANNLEDATQKAFAYCDEVKPHFETIRYHCDKLELLVDDELWPLTKYREMLFTR</sequence>
<comment type="caution">
    <text evidence="5">The sequence shown here is derived from an EMBL/GenBank/DDBJ whole genome shotgun (WGS) entry which is preliminary data.</text>
</comment>
<gene>
    <name evidence="5" type="ORF">G7034_04260</name>
</gene>
<dbReference type="InterPro" id="IPR008147">
    <property type="entry name" value="Gln_synt_N"/>
</dbReference>
<dbReference type="RefSeq" id="WP_166399730.1">
    <property type="nucleotide sequence ID" value="NZ_JAANAS010000038.1"/>
</dbReference>
<reference evidence="5" key="1">
    <citation type="submission" date="2020-03" db="EMBL/GenBank/DDBJ databases">
        <title>Psychroflexus Maritimus sp. nov., isolate from marine sediment.</title>
        <authorList>
            <person name="Zhong Y.-L."/>
        </authorList>
    </citation>
    <scope>NUCLEOTIDE SEQUENCE</scope>
    <source>
        <strain evidence="5">C1</strain>
    </source>
</reference>
<evidence type="ECO:0000256" key="1">
    <source>
        <dbReference type="PROSITE-ProRule" id="PRU01330"/>
    </source>
</evidence>
<name>A0A967DYT2_9FLAO</name>
<dbReference type="InterPro" id="IPR040577">
    <property type="entry name" value="Gln-synt_C"/>
</dbReference>
<dbReference type="Pfam" id="PF18318">
    <property type="entry name" value="Gln-synt_C-ter"/>
    <property type="match status" value="1"/>
</dbReference>
<dbReference type="InterPro" id="IPR027303">
    <property type="entry name" value="Gln_synth_gly_rich_site"/>
</dbReference>
<dbReference type="PROSITE" id="PS00181">
    <property type="entry name" value="GLNA_ATP"/>
    <property type="match status" value="1"/>
</dbReference>
<dbReference type="InterPro" id="IPR014746">
    <property type="entry name" value="Gln_synth/guanido_kin_cat_dom"/>
</dbReference>
<dbReference type="GO" id="GO:0006542">
    <property type="term" value="P:glutamine biosynthetic process"/>
    <property type="evidence" value="ECO:0007669"/>
    <property type="project" value="InterPro"/>
</dbReference>
<organism evidence="5 6">
    <name type="scientific">Psychroflexus maritimus</name>
    <dbReference type="NCBI Taxonomy" id="2714865"/>
    <lineage>
        <taxon>Bacteria</taxon>
        <taxon>Pseudomonadati</taxon>
        <taxon>Bacteroidota</taxon>
        <taxon>Flavobacteriia</taxon>
        <taxon>Flavobacteriales</taxon>
        <taxon>Flavobacteriaceae</taxon>
        <taxon>Psychroflexus</taxon>
    </lineage>
</organism>